<protein>
    <submittedName>
        <fullName evidence="4">FecR family protein</fullName>
    </submittedName>
</protein>
<dbReference type="AlphaFoldDB" id="A0A2T5J7U1"/>
<feature type="domain" description="FecR protein" evidence="2">
    <location>
        <begin position="205"/>
        <end position="297"/>
    </location>
</feature>
<keyword evidence="1" id="KW-0812">Transmembrane</keyword>
<feature type="domain" description="Protein FecR C-terminal" evidence="3">
    <location>
        <begin position="342"/>
        <end position="409"/>
    </location>
</feature>
<keyword evidence="5" id="KW-1185">Reference proteome</keyword>
<dbReference type="InterPro" id="IPR006860">
    <property type="entry name" value="FecR"/>
</dbReference>
<reference evidence="4 5" key="1">
    <citation type="submission" date="2018-04" db="EMBL/GenBank/DDBJ databases">
        <title>Genomic Encyclopedia of Archaeal and Bacterial Type Strains, Phase II (KMG-II): from individual species to whole genera.</title>
        <authorList>
            <person name="Goeker M."/>
        </authorList>
    </citation>
    <scope>NUCLEOTIDE SEQUENCE [LARGE SCALE GENOMIC DNA]</scope>
    <source>
        <strain evidence="4 5">DSM 26809</strain>
    </source>
</reference>
<organism evidence="4 5">
    <name type="scientific">Mucilaginibacter yixingensis</name>
    <dbReference type="NCBI Taxonomy" id="1295612"/>
    <lineage>
        <taxon>Bacteria</taxon>
        <taxon>Pseudomonadati</taxon>
        <taxon>Bacteroidota</taxon>
        <taxon>Sphingobacteriia</taxon>
        <taxon>Sphingobacteriales</taxon>
        <taxon>Sphingobacteriaceae</taxon>
        <taxon>Mucilaginibacter</taxon>
    </lineage>
</organism>
<dbReference type="Gene3D" id="2.60.120.1440">
    <property type="match status" value="1"/>
</dbReference>
<name>A0A2T5J7U1_9SPHI</name>
<sequence>MLPEPRLTIKYRYKPVFRDPILPPAMNQDRLDYLLDQYHNGICSPDEQAELDNWYHNLKGGKPDFEAWVNEQGGEEQLTDTLYQNFQQKLQQNKKRSRFAYSGWVAASVVIALISGYFLFKTNKQIPQTNTVAQVKAPAGQPGKNKAFLTLADGRKIDLDDTRPGQLAQQQGVVIHSTSGGKIIYQMAGNQKAAAKDTLAWNNITIPRAGQYELELPDGTKVWLNAETSLRFPVQFQGKERRVMLTGEAYFEVAHNASMPFKVSTGSQTVTVLGTHFNIKAYADEEKMSTTLLQGSVSIANSVSGQSKLLVPGKQADIYKGNGAIAISNAKVDEVIAWKNGYFIFDNQDIRSIMKLVSRWYDVDVNYQINKPVRFGGTFSRSSNLNELLKNFALISNLHFDVKERRIIVSN</sequence>
<dbReference type="Pfam" id="PF16344">
    <property type="entry name" value="FecR_C"/>
    <property type="match status" value="1"/>
</dbReference>
<proteinExistence type="predicted"/>
<dbReference type="InterPro" id="IPR032508">
    <property type="entry name" value="FecR_C"/>
</dbReference>
<keyword evidence="1" id="KW-1133">Transmembrane helix</keyword>
<keyword evidence="1" id="KW-0472">Membrane</keyword>
<dbReference type="PANTHER" id="PTHR30273:SF2">
    <property type="entry name" value="PROTEIN FECR"/>
    <property type="match status" value="1"/>
</dbReference>
<dbReference type="Proteomes" id="UP000244168">
    <property type="component" value="Unassembled WGS sequence"/>
</dbReference>
<evidence type="ECO:0000259" key="2">
    <source>
        <dbReference type="Pfam" id="PF04773"/>
    </source>
</evidence>
<evidence type="ECO:0000313" key="4">
    <source>
        <dbReference type="EMBL" id="PTQ95531.1"/>
    </source>
</evidence>
<dbReference type="InterPro" id="IPR012373">
    <property type="entry name" value="Ferrdict_sens_TM"/>
</dbReference>
<gene>
    <name evidence="4" type="ORF">C8P68_10536</name>
</gene>
<dbReference type="FunFam" id="2.60.120.1440:FF:000001">
    <property type="entry name" value="Putative anti-sigma factor"/>
    <property type="match status" value="1"/>
</dbReference>
<evidence type="ECO:0000256" key="1">
    <source>
        <dbReference type="SAM" id="Phobius"/>
    </source>
</evidence>
<dbReference type="EMBL" id="QAOQ01000005">
    <property type="protein sequence ID" value="PTQ95531.1"/>
    <property type="molecule type" value="Genomic_DNA"/>
</dbReference>
<dbReference type="PANTHER" id="PTHR30273">
    <property type="entry name" value="PERIPLASMIC SIGNAL SENSOR AND SIGMA FACTOR ACTIVATOR FECR-RELATED"/>
    <property type="match status" value="1"/>
</dbReference>
<dbReference type="Pfam" id="PF04773">
    <property type="entry name" value="FecR"/>
    <property type="match status" value="1"/>
</dbReference>
<comment type="caution">
    <text evidence="4">The sequence shown here is derived from an EMBL/GenBank/DDBJ whole genome shotgun (WGS) entry which is preliminary data.</text>
</comment>
<dbReference type="GO" id="GO:0016989">
    <property type="term" value="F:sigma factor antagonist activity"/>
    <property type="evidence" value="ECO:0007669"/>
    <property type="project" value="TreeGrafter"/>
</dbReference>
<dbReference type="Gene3D" id="3.55.50.30">
    <property type="match status" value="1"/>
</dbReference>
<evidence type="ECO:0000313" key="5">
    <source>
        <dbReference type="Proteomes" id="UP000244168"/>
    </source>
</evidence>
<feature type="transmembrane region" description="Helical" evidence="1">
    <location>
        <begin position="99"/>
        <end position="120"/>
    </location>
</feature>
<dbReference type="OrthoDB" id="1099963at2"/>
<evidence type="ECO:0000259" key="3">
    <source>
        <dbReference type="Pfam" id="PF16344"/>
    </source>
</evidence>
<accession>A0A2T5J7U1</accession>